<dbReference type="GO" id="GO:0005786">
    <property type="term" value="C:signal recognition particle, endoplasmic reticulum targeting"/>
    <property type="evidence" value="ECO:0007669"/>
    <property type="project" value="UniProtKB-KW"/>
</dbReference>
<feature type="compositionally biased region" description="Low complexity" evidence="5">
    <location>
        <begin position="177"/>
        <end position="203"/>
    </location>
</feature>
<evidence type="ECO:0000313" key="6">
    <source>
        <dbReference type="EMBL" id="RIA94945.1"/>
    </source>
</evidence>
<gene>
    <name evidence="6" type="ORF">C1645_734414</name>
</gene>
<sequence>MPRGSKKQNPLNLFPKSPPMMNLDSDDPPDYLPELSKFSKVTSDDSAYKSWICLYPVYFDSTKSVQRGRRVIKDIASPHPLAKDIAEIVKNIGINCLYEPHKRHPGDWENPGRVRVQLFNEDKTPFRSEVPTRKELFKRVALLLPEIQKINPQQFPPNHSPAASSGLLKDGKGSGDIGSSSTSATLAAGGQSTSSAGGLSSSSSKKKGRKGRK</sequence>
<evidence type="ECO:0000256" key="4">
    <source>
        <dbReference type="ARBA" id="ARBA00023274"/>
    </source>
</evidence>
<dbReference type="Pfam" id="PF01922">
    <property type="entry name" value="SRP19"/>
    <property type="match status" value="1"/>
</dbReference>
<dbReference type="OrthoDB" id="2190947at2759"/>
<evidence type="ECO:0000256" key="3">
    <source>
        <dbReference type="ARBA" id="ARBA00023135"/>
    </source>
</evidence>
<evidence type="ECO:0000256" key="5">
    <source>
        <dbReference type="SAM" id="MobiDB-lite"/>
    </source>
</evidence>
<feature type="region of interest" description="Disordered" evidence="5">
    <location>
        <begin position="1"/>
        <end position="28"/>
    </location>
</feature>
<dbReference type="AlphaFoldDB" id="A0A397TEP5"/>
<feature type="compositionally biased region" description="Basic residues" evidence="5">
    <location>
        <begin position="204"/>
        <end position="213"/>
    </location>
</feature>
<dbReference type="GO" id="GO:0008312">
    <property type="term" value="F:7S RNA binding"/>
    <property type="evidence" value="ECO:0007669"/>
    <property type="project" value="InterPro"/>
</dbReference>
<reference evidence="6 7" key="1">
    <citation type="submission" date="2018-06" db="EMBL/GenBank/DDBJ databases">
        <title>Comparative genomics reveals the genomic features of Rhizophagus irregularis, R. cerebriforme, R. diaphanum and Gigaspora rosea, and their symbiotic lifestyle signature.</title>
        <authorList>
            <person name="Morin E."/>
            <person name="San Clemente H."/>
            <person name="Chen E.C.H."/>
            <person name="De La Providencia I."/>
            <person name="Hainaut M."/>
            <person name="Kuo A."/>
            <person name="Kohler A."/>
            <person name="Murat C."/>
            <person name="Tang N."/>
            <person name="Roy S."/>
            <person name="Loubradou J."/>
            <person name="Henrissat B."/>
            <person name="Grigoriev I.V."/>
            <person name="Corradi N."/>
            <person name="Roux C."/>
            <person name="Martin F.M."/>
        </authorList>
    </citation>
    <scope>NUCLEOTIDE SEQUENCE [LARGE SCALE GENOMIC DNA]</scope>
    <source>
        <strain evidence="6 7">DAOM 227022</strain>
    </source>
</reference>
<keyword evidence="2" id="KW-0963">Cytoplasm</keyword>
<keyword evidence="4" id="KW-0687">Ribonucleoprotein</keyword>
<proteinExistence type="predicted"/>
<keyword evidence="3" id="KW-0733">Signal recognition particle</keyword>
<dbReference type="GO" id="GO:0006617">
    <property type="term" value="P:SRP-dependent cotranslational protein targeting to membrane, signal sequence recognition"/>
    <property type="evidence" value="ECO:0007669"/>
    <property type="project" value="TreeGrafter"/>
</dbReference>
<dbReference type="STRING" id="658196.A0A397TEP5"/>
<name>A0A397TEP5_9GLOM</name>
<evidence type="ECO:0000256" key="2">
    <source>
        <dbReference type="ARBA" id="ARBA00022490"/>
    </source>
</evidence>
<evidence type="ECO:0000313" key="7">
    <source>
        <dbReference type="Proteomes" id="UP000265703"/>
    </source>
</evidence>
<organism evidence="6 7">
    <name type="scientific">Glomus cerebriforme</name>
    <dbReference type="NCBI Taxonomy" id="658196"/>
    <lineage>
        <taxon>Eukaryota</taxon>
        <taxon>Fungi</taxon>
        <taxon>Fungi incertae sedis</taxon>
        <taxon>Mucoromycota</taxon>
        <taxon>Glomeromycotina</taxon>
        <taxon>Glomeromycetes</taxon>
        <taxon>Glomerales</taxon>
        <taxon>Glomeraceae</taxon>
        <taxon>Glomus</taxon>
    </lineage>
</organism>
<keyword evidence="7" id="KW-1185">Reference proteome</keyword>
<dbReference type="Gene3D" id="3.30.56.30">
    <property type="entry name" value="Signal recognition particle, SRP19-like subunit"/>
    <property type="match status" value="1"/>
</dbReference>
<dbReference type="InterPro" id="IPR036521">
    <property type="entry name" value="SRP19-like_sf"/>
</dbReference>
<dbReference type="EMBL" id="QKYT01000070">
    <property type="protein sequence ID" value="RIA94945.1"/>
    <property type="molecule type" value="Genomic_DNA"/>
</dbReference>
<comment type="caution">
    <text evidence="6">The sequence shown here is derived from an EMBL/GenBank/DDBJ whole genome shotgun (WGS) entry which is preliminary data.</text>
</comment>
<dbReference type="PANTHER" id="PTHR17453:SF0">
    <property type="entry name" value="SIGNAL RECOGNITION PARTICLE 19 KDA PROTEIN"/>
    <property type="match status" value="1"/>
</dbReference>
<dbReference type="PANTHER" id="PTHR17453">
    <property type="entry name" value="SIGNAL RECOGNITION PARTICLE 19 KD PROTEIN"/>
    <property type="match status" value="1"/>
</dbReference>
<evidence type="ECO:0000256" key="1">
    <source>
        <dbReference type="ARBA" id="ARBA00004496"/>
    </source>
</evidence>
<dbReference type="InterPro" id="IPR002778">
    <property type="entry name" value="Signal_recog_particle_SRP19"/>
</dbReference>
<feature type="region of interest" description="Disordered" evidence="5">
    <location>
        <begin position="151"/>
        <end position="213"/>
    </location>
</feature>
<accession>A0A397TEP5</accession>
<protein>
    <submittedName>
        <fullName evidence="6">Signal recognition particle, SRP19 subunit</fullName>
    </submittedName>
</protein>
<dbReference type="Proteomes" id="UP000265703">
    <property type="component" value="Unassembled WGS sequence"/>
</dbReference>
<dbReference type="SUPFAM" id="SSF69695">
    <property type="entry name" value="SRP19"/>
    <property type="match status" value="1"/>
</dbReference>
<comment type="subcellular location">
    <subcellularLocation>
        <location evidence="1">Cytoplasm</location>
    </subcellularLocation>
</comment>